<reference evidence="1" key="2">
    <citation type="journal article" date="2021" name="PeerJ">
        <title>Extensive microbial diversity within the chicken gut microbiome revealed by metagenomics and culture.</title>
        <authorList>
            <person name="Gilroy R."/>
            <person name="Ravi A."/>
            <person name="Getino M."/>
            <person name="Pursley I."/>
            <person name="Horton D.L."/>
            <person name="Alikhan N.F."/>
            <person name="Baker D."/>
            <person name="Gharbi K."/>
            <person name="Hall N."/>
            <person name="Watson M."/>
            <person name="Adriaenssens E.M."/>
            <person name="Foster-Nyarko E."/>
            <person name="Jarju S."/>
            <person name="Secka A."/>
            <person name="Antonio M."/>
            <person name="Oren A."/>
            <person name="Chaudhuri R.R."/>
            <person name="La Ragione R."/>
            <person name="Hildebrand F."/>
            <person name="Pallen M.J."/>
        </authorList>
    </citation>
    <scope>NUCLEOTIDE SEQUENCE</scope>
    <source>
        <strain evidence="1">11167</strain>
    </source>
</reference>
<protein>
    <recommendedName>
        <fullName evidence="3">DUF3800 domain-containing protein</fullName>
    </recommendedName>
</protein>
<proteinExistence type="predicted"/>
<sequence length="154" mass="17883">MKTLSVMIDEAGNFDMQPASNPTYCLTLVFHDQNDCIDDQIDYFDEGLSSLGQDPHKAVHTSPLIRREPPYQNMGREEMSKLMTLTTIFVKNLPIKYKAFIFDKRESDSYNAFLGKMNSEVRMFISFRTTWLFFNHLIISSSITIVARKKYQTC</sequence>
<comment type="caution">
    <text evidence="1">The sequence shown here is derived from an EMBL/GenBank/DDBJ whole genome shotgun (WGS) entry which is preliminary data.</text>
</comment>
<evidence type="ECO:0008006" key="3">
    <source>
        <dbReference type="Google" id="ProtNLM"/>
    </source>
</evidence>
<gene>
    <name evidence="1" type="ORF">IAC42_05525</name>
</gene>
<accession>A0A9D9E8E3</accession>
<evidence type="ECO:0000313" key="1">
    <source>
        <dbReference type="EMBL" id="MBO8443202.1"/>
    </source>
</evidence>
<evidence type="ECO:0000313" key="2">
    <source>
        <dbReference type="Proteomes" id="UP000823633"/>
    </source>
</evidence>
<name>A0A9D9E8E3_9SPIR</name>
<dbReference type="EMBL" id="JADIMU010000034">
    <property type="protein sequence ID" value="MBO8443202.1"/>
    <property type="molecule type" value="Genomic_DNA"/>
</dbReference>
<organism evidence="1 2">
    <name type="scientific">Candidatus Aphodenecus pullistercoris</name>
    <dbReference type="NCBI Taxonomy" id="2840669"/>
    <lineage>
        <taxon>Bacteria</taxon>
        <taxon>Pseudomonadati</taxon>
        <taxon>Spirochaetota</taxon>
        <taxon>Spirochaetia</taxon>
        <taxon>Spirochaetales</taxon>
        <taxon>Candidatus Aphodenecus</taxon>
    </lineage>
</organism>
<dbReference type="AlphaFoldDB" id="A0A9D9E8E3"/>
<reference evidence="1" key="1">
    <citation type="submission" date="2020-10" db="EMBL/GenBank/DDBJ databases">
        <authorList>
            <person name="Gilroy R."/>
        </authorList>
    </citation>
    <scope>NUCLEOTIDE SEQUENCE</scope>
    <source>
        <strain evidence="1">11167</strain>
    </source>
</reference>
<dbReference type="Proteomes" id="UP000823633">
    <property type="component" value="Unassembled WGS sequence"/>
</dbReference>